<protein>
    <submittedName>
        <fullName evidence="1">Uncharacterized protein</fullName>
    </submittedName>
</protein>
<reference evidence="1 2" key="1">
    <citation type="submission" date="2022-03" db="EMBL/GenBank/DDBJ databases">
        <authorList>
            <person name="Nunn A."/>
            <person name="Chopra R."/>
            <person name="Nunn A."/>
            <person name="Contreras Garrido A."/>
        </authorList>
    </citation>
    <scope>NUCLEOTIDE SEQUENCE [LARGE SCALE GENOMIC DNA]</scope>
</reference>
<evidence type="ECO:0000313" key="2">
    <source>
        <dbReference type="Proteomes" id="UP000836841"/>
    </source>
</evidence>
<sequence length="64" mass="7200">MPHTLRHIRMFSKHPYLASFGSKTAIDGPFWDIRPIGSSLIDETSFHGIPMIVNRAMKMKGSSV</sequence>
<organism evidence="1 2">
    <name type="scientific">Thlaspi arvense</name>
    <name type="common">Field penny-cress</name>
    <dbReference type="NCBI Taxonomy" id="13288"/>
    <lineage>
        <taxon>Eukaryota</taxon>
        <taxon>Viridiplantae</taxon>
        <taxon>Streptophyta</taxon>
        <taxon>Embryophyta</taxon>
        <taxon>Tracheophyta</taxon>
        <taxon>Spermatophyta</taxon>
        <taxon>Magnoliopsida</taxon>
        <taxon>eudicotyledons</taxon>
        <taxon>Gunneridae</taxon>
        <taxon>Pentapetalae</taxon>
        <taxon>rosids</taxon>
        <taxon>malvids</taxon>
        <taxon>Brassicales</taxon>
        <taxon>Brassicaceae</taxon>
        <taxon>Thlaspideae</taxon>
        <taxon>Thlaspi</taxon>
    </lineage>
</organism>
<accession>A0AAU9SH71</accession>
<dbReference type="AlphaFoldDB" id="A0AAU9SH71"/>
<keyword evidence="2" id="KW-1185">Reference proteome</keyword>
<dbReference type="EMBL" id="OU466861">
    <property type="protein sequence ID" value="CAH2064938.1"/>
    <property type="molecule type" value="Genomic_DNA"/>
</dbReference>
<dbReference type="Proteomes" id="UP000836841">
    <property type="component" value="Chromosome 5"/>
</dbReference>
<evidence type="ECO:0000313" key="1">
    <source>
        <dbReference type="EMBL" id="CAH2064938.1"/>
    </source>
</evidence>
<gene>
    <name evidence="1" type="ORF">TAV2_LOCUS18297</name>
</gene>
<proteinExistence type="predicted"/>
<name>A0AAU9SH71_THLAR</name>